<reference evidence="6" key="1">
    <citation type="submission" date="2020-10" db="EMBL/GenBank/DDBJ databases">
        <authorList>
            <person name="Gilroy R."/>
        </authorList>
    </citation>
    <scope>NUCLEOTIDE SEQUENCE</scope>
    <source>
        <strain evidence="6">ChiBcec15-4380</strain>
    </source>
</reference>
<keyword evidence="4 6" id="KW-0067">ATP-binding</keyword>
<dbReference type="GO" id="GO:0022857">
    <property type="term" value="F:transmembrane transporter activity"/>
    <property type="evidence" value="ECO:0007669"/>
    <property type="project" value="UniProtKB-ARBA"/>
</dbReference>
<dbReference type="Proteomes" id="UP000824239">
    <property type="component" value="Unassembled WGS sequence"/>
</dbReference>
<accession>A0A9D1DIN4</accession>
<sequence length="227" mass="25054">MIQLKNICKTYRAGPNQFQALHGIDLTIEKGEFVSICGPSGSGKTTLLNMIGCLDTFEAGQYLLNDTDVSRMRDKKRANLRNACIGFVLQDFALINAQTVLYNVMLPLLFSKCPYREIKKKALTALNSVHILDQAHKKVNQLSGGQRQRVAIARAIVNHPEIILADEPTGQLDSETSRQIMELLTELNQRGITVVVVTHDPIVAATASRKITVIDGRITSDTVDVPQ</sequence>
<dbReference type="FunFam" id="3.40.50.300:FF:000032">
    <property type="entry name" value="Export ABC transporter ATP-binding protein"/>
    <property type="match status" value="1"/>
</dbReference>
<dbReference type="GO" id="GO:0005524">
    <property type="term" value="F:ATP binding"/>
    <property type="evidence" value="ECO:0007669"/>
    <property type="project" value="UniProtKB-KW"/>
</dbReference>
<dbReference type="InterPro" id="IPR017911">
    <property type="entry name" value="MacB-like_ATP-bd"/>
</dbReference>
<dbReference type="PROSITE" id="PS00211">
    <property type="entry name" value="ABC_TRANSPORTER_1"/>
    <property type="match status" value="1"/>
</dbReference>
<dbReference type="InterPro" id="IPR003593">
    <property type="entry name" value="AAA+_ATPase"/>
</dbReference>
<dbReference type="PANTHER" id="PTHR42798">
    <property type="entry name" value="LIPOPROTEIN-RELEASING SYSTEM ATP-BINDING PROTEIN LOLD"/>
    <property type="match status" value="1"/>
</dbReference>
<feature type="domain" description="ABC transporter" evidence="5">
    <location>
        <begin position="2"/>
        <end position="227"/>
    </location>
</feature>
<dbReference type="PANTHER" id="PTHR42798:SF6">
    <property type="entry name" value="CELL DIVISION ATP-BINDING PROTEIN FTSE"/>
    <property type="match status" value="1"/>
</dbReference>
<evidence type="ECO:0000259" key="5">
    <source>
        <dbReference type="PROSITE" id="PS50893"/>
    </source>
</evidence>
<dbReference type="Gene3D" id="3.40.50.300">
    <property type="entry name" value="P-loop containing nucleotide triphosphate hydrolases"/>
    <property type="match status" value="1"/>
</dbReference>
<evidence type="ECO:0000256" key="2">
    <source>
        <dbReference type="ARBA" id="ARBA00022448"/>
    </source>
</evidence>
<keyword evidence="2" id="KW-0813">Transport</keyword>
<dbReference type="InterPro" id="IPR017871">
    <property type="entry name" value="ABC_transporter-like_CS"/>
</dbReference>
<keyword evidence="3" id="KW-0547">Nucleotide-binding</keyword>
<dbReference type="SMART" id="SM00382">
    <property type="entry name" value="AAA"/>
    <property type="match status" value="1"/>
</dbReference>
<evidence type="ECO:0000256" key="3">
    <source>
        <dbReference type="ARBA" id="ARBA00022741"/>
    </source>
</evidence>
<dbReference type="EMBL" id="DVHE01000064">
    <property type="protein sequence ID" value="HIR51298.1"/>
    <property type="molecule type" value="Genomic_DNA"/>
</dbReference>
<dbReference type="InterPro" id="IPR027417">
    <property type="entry name" value="P-loop_NTPase"/>
</dbReference>
<proteinExistence type="inferred from homology"/>
<dbReference type="GO" id="GO:0098796">
    <property type="term" value="C:membrane protein complex"/>
    <property type="evidence" value="ECO:0007669"/>
    <property type="project" value="UniProtKB-ARBA"/>
</dbReference>
<reference evidence="6" key="2">
    <citation type="journal article" date="2021" name="PeerJ">
        <title>Extensive microbial diversity within the chicken gut microbiome revealed by metagenomics and culture.</title>
        <authorList>
            <person name="Gilroy R."/>
            <person name="Ravi A."/>
            <person name="Getino M."/>
            <person name="Pursley I."/>
            <person name="Horton D.L."/>
            <person name="Alikhan N.F."/>
            <person name="Baker D."/>
            <person name="Gharbi K."/>
            <person name="Hall N."/>
            <person name="Watson M."/>
            <person name="Adriaenssens E.M."/>
            <person name="Foster-Nyarko E."/>
            <person name="Jarju S."/>
            <person name="Secka A."/>
            <person name="Antonio M."/>
            <person name="Oren A."/>
            <person name="Chaudhuri R.R."/>
            <person name="La Ragione R."/>
            <person name="Hildebrand F."/>
            <person name="Pallen M.J."/>
        </authorList>
    </citation>
    <scope>NUCLEOTIDE SEQUENCE</scope>
    <source>
        <strain evidence="6">ChiBcec15-4380</strain>
    </source>
</reference>
<comment type="caution">
    <text evidence="6">The sequence shown here is derived from an EMBL/GenBank/DDBJ whole genome shotgun (WGS) entry which is preliminary data.</text>
</comment>
<dbReference type="AlphaFoldDB" id="A0A9D1DIN4"/>
<dbReference type="PROSITE" id="PS50893">
    <property type="entry name" value="ABC_TRANSPORTER_2"/>
    <property type="match status" value="1"/>
</dbReference>
<evidence type="ECO:0000313" key="6">
    <source>
        <dbReference type="EMBL" id="HIR51298.1"/>
    </source>
</evidence>
<evidence type="ECO:0000313" key="7">
    <source>
        <dbReference type="Proteomes" id="UP000824239"/>
    </source>
</evidence>
<comment type="similarity">
    <text evidence="1">Belongs to the ABC transporter superfamily.</text>
</comment>
<evidence type="ECO:0000256" key="4">
    <source>
        <dbReference type="ARBA" id="ARBA00022840"/>
    </source>
</evidence>
<dbReference type="GO" id="GO:0016887">
    <property type="term" value="F:ATP hydrolysis activity"/>
    <property type="evidence" value="ECO:0007669"/>
    <property type="project" value="InterPro"/>
</dbReference>
<organism evidence="6 7">
    <name type="scientific">Candidatus Avoscillospira avicola</name>
    <dbReference type="NCBI Taxonomy" id="2840706"/>
    <lineage>
        <taxon>Bacteria</taxon>
        <taxon>Bacillati</taxon>
        <taxon>Bacillota</taxon>
        <taxon>Clostridia</taxon>
        <taxon>Eubacteriales</taxon>
        <taxon>Oscillospiraceae</taxon>
        <taxon>Oscillospiraceae incertae sedis</taxon>
        <taxon>Candidatus Avoscillospira</taxon>
    </lineage>
</organism>
<dbReference type="Pfam" id="PF00005">
    <property type="entry name" value="ABC_tran"/>
    <property type="match status" value="1"/>
</dbReference>
<name>A0A9D1DIN4_9FIRM</name>
<dbReference type="CDD" id="cd03255">
    <property type="entry name" value="ABC_MJ0796_LolCDE_FtsE"/>
    <property type="match status" value="1"/>
</dbReference>
<gene>
    <name evidence="6" type="ORF">IAA53_08455</name>
</gene>
<evidence type="ECO:0000256" key="1">
    <source>
        <dbReference type="ARBA" id="ARBA00005417"/>
    </source>
</evidence>
<protein>
    <submittedName>
        <fullName evidence="6">ABC transporter ATP-binding protein</fullName>
    </submittedName>
</protein>
<dbReference type="SUPFAM" id="SSF52540">
    <property type="entry name" value="P-loop containing nucleoside triphosphate hydrolases"/>
    <property type="match status" value="1"/>
</dbReference>
<dbReference type="InterPro" id="IPR003439">
    <property type="entry name" value="ABC_transporter-like_ATP-bd"/>
</dbReference>